<reference evidence="1" key="3">
    <citation type="submission" date="2006-07" db="EMBL/GenBank/DDBJ databases">
        <authorList>
            <person name="Buell R."/>
        </authorList>
    </citation>
    <scope>NUCLEOTIDE SEQUENCE</scope>
</reference>
<accession>Q33AI2</accession>
<dbReference type="EMBL" id="DP000086">
    <property type="protein sequence ID" value="ABB46943.1"/>
    <property type="molecule type" value="Genomic_DNA"/>
</dbReference>
<organism evidence="1">
    <name type="scientific">Oryza sativa subsp. japonica</name>
    <name type="common">Rice</name>
    <dbReference type="NCBI Taxonomy" id="39947"/>
    <lineage>
        <taxon>Eukaryota</taxon>
        <taxon>Viridiplantae</taxon>
        <taxon>Streptophyta</taxon>
        <taxon>Embryophyta</taxon>
        <taxon>Tracheophyta</taxon>
        <taxon>Spermatophyta</taxon>
        <taxon>Magnoliopsida</taxon>
        <taxon>Liliopsida</taxon>
        <taxon>Poales</taxon>
        <taxon>Poaceae</taxon>
        <taxon>BOP clade</taxon>
        <taxon>Oryzoideae</taxon>
        <taxon>Oryzeae</taxon>
        <taxon>Oryzinae</taxon>
        <taxon>Oryza</taxon>
        <taxon>Oryza sativa</taxon>
    </lineage>
</organism>
<gene>
    <name evidence="1" type="ordered locus">LOC_Os10g10010</name>
</gene>
<reference evidence="1" key="2">
    <citation type="submission" date="2003-05" db="EMBL/GenBank/DDBJ databases">
        <authorList>
            <person name="Buell C.R."/>
            <person name="Wing R.A."/>
            <person name="McCombie W.R."/>
            <person name="Messing J."/>
            <person name="Yuan Q."/>
            <person name="Ouyang S."/>
        </authorList>
    </citation>
    <scope>NUCLEOTIDE SEQUENCE</scope>
</reference>
<dbReference type="AlphaFoldDB" id="Q33AI2"/>
<evidence type="ECO:0000313" key="1">
    <source>
        <dbReference type="EMBL" id="ABB46943.1"/>
    </source>
</evidence>
<reference evidence="1" key="1">
    <citation type="journal article" date="2003" name="Science">
        <title>In-depth view of structure, activity, and evolution of rice chromosome 10.</title>
        <authorList>
            <consortium name="Rice Chromosome 10 Sequencing Consortium"/>
        </authorList>
    </citation>
    <scope>NUCLEOTIDE SEQUENCE [LARGE SCALE GENOMIC DNA]</scope>
</reference>
<name>Q33AI2_ORYSJ</name>
<proteinExistence type="predicted"/>
<sequence>MAQTLYNPTIGSNIMSITFALNFLGDEPLAPMDKTFRAHLFLSSKVMLLFVVPIRQKDVKAILDFHAFKFSKFYILIDHPIEKLLTDVPQTGVINIKLGINVFPSRSYDRETL</sequence>
<protein>
    <submittedName>
        <fullName evidence="1">Uncharacterized protein</fullName>
    </submittedName>
</protein>